<evidence type="ECO:0000313" key="3">
    <source>
        <dbReference type="EMBL" id="NLV07114.1"/>
    </source>
</evidence>
<name>A0A0M9AK76_9EURY</name>
<dbReference type="EMBL" id="LIUF01000004">
    <property type="protein sequence ID" value="KOX92311.1"/>
    <property type="molecule type" value="Genomic_DNA"/>
</dbReference>
<accession>A0A0M9AK76</accession>
<protein>
    <recommendedName>
        <fullName evidence="1">DUF7513 domain-containing protein</fullName>
    </recommendedName>
</protein>
<dbReference type="AlphaFoldDB" id="A0A0M9AK76"/>
<evidence type="ECO:0000313" key="2">
    <source>
        <dbReference type="EMBL" id="KOX92311.1"/>
    </source>
</evidence>
<dbReference type="Pfam" id="PF24353">
    <property type="entry name" value="DUF7513"/>
    <property type="match status" value="1"/>
</dbReference>
<feature type="domain" description="DUF7513" evidence="1">
    <location>
        <begin position="1"/>
        <end position="82"/>
    </location>
</feature>
<dbReference type="OrthoDB" id="198699at2157"/>
<dbReference type="Proteomes" id="UP000610611">
    <property type="component" value="Unassembled WGS sequence"/>
</dbReference>
<evidence type="ECO:0000259" key="1">
    <source>
        <dbReference type="Pfam" id="PF24353"/>
    </source>
</evidence>
<dbReference type="STRING" id="1705562.AMS69_13115"/>
<reference evidence="3" key="2">
    <citation type="submission" date="2019-12" db="EMBL/GenBank/DDBJ databases">
        <title>The whole-genome sequencing of Haloarcula japonica strain pws8.</title>
        <authorList>
            <person name="Verma D.K."/>
            <person name="Gopal K."/>
            <person name="Prasad E.S."/>
        </authorList>
    </citation>
    <scope>NUCLEOTIDE SEQUENCE</scope>
    <source>
        <strain evidence="3">Pws8</strain>
    </source>
</reference>
<reference evidence="2 4" key="1">
    <citation type="submission" date="2015-08" db="EMBL/GenBank/DDBJ databases">
        <title>Genomes of Isolates from Cabo Rojo, PR.</title>
        <authorList>
            <person name="Sanchez-Nieves R.L."/>
            <person name="Montalvo-Rodriguez R."/>
        </authorList>
    </citation>
    <scope>NUCLEOTIDE SEQUENCE [LARGE SCALE GENOMIC DNA]</scope>
    <source>
        <strain evidence="2 4">SL3</strain>
    </source>
</reference>
<dbReference type="EMBL" id="WOWB01000001">
    <property type="protein sequence ID" value="NLV07114.1"/>
    <property type="molecule type" value="Genomic_DNA"/>
</dbReference>
<keyword evidence="4" id="KW-1185">Reference proteome</keyword>
<dbReference type="PATRIC" id="fig|1705562.3.peg.3206"/>
<proteinExistence type="predicted"/>
<dbReference type="RefSeq" id="WP_053968519.1">
    <property type="nucleotide sequence ID" value="NZ_JAWJXX010000009.1"/>
</dbReference>
<organism evidence="2 4">
    <name type="scientific">Haloarcula rubripromontorii</name>
    <dbReference type="NCBI Taxonomy" id="1705562"/>
    <lineage>
        <taxon>Archaea</taxon>
        <taxon>Methanobacteriati</taxon>
        <taxon>Methanobacteriota</taxon>
        <taxon>Stenosarchaea group</taxon>
        <taxon>Halobacteria</taxon>
        <taxon>Halobacteriales</taxon>
        <taxon>Haloarculaceae</taxon>
        <taxon>Haloarcula</taxon>
    </lineage>
</organism>
<evidence type="ECO:0000313" key="4">
    <source>
        <dbReference type="Proteomes" id="UP000037729"/>
    </source>
</evidence>
<gene>
    <name evidence="2" type="ORF">AMS69_13115</name>
    <name evidence="3" type="ORF">GOC83_13335</name>
</gene>
<dbReference type="Proteomes" id="UP000037729">
    <property type="component" value="Unassembled WGS sequence"/>
</dbReference>
<sequence>MSMLSKFLTGMSFRSTTPTFEAGEEIEVYVTEFDEESGELVAQVGETRLYFENGEADIVGCRVLATVESFDDAEHRGRVTHRKTLSQGSF</sequence>
<comment type="caution">
    <text evidence="2">The sequence shown here is derived from an EMBL/GenBank/DDBJ whole genome shotgun (WGS) entry which is preliminary data.</text>
</comment>
<dbReference type="InterPro" id="IPR055935">
    <property type="entry name" value="DUF7513"/>
</dbReference>